<feature type="region of interest" description="Disordered" evidence="4">
    <location>
        <begin position="1150"/>
        <end position="1171"/>
    </location>
</feature>
<feature type="domain" description="RIC1 C-terminal alpha solenoid region" evidence="5">
    <location>
        <begin position="761"/>
        <end position="921"/>
    </location>
</feature>
<evidence type="ECO:0000259" key="5">
    <source>
        <dbReference type="Pfam" id="PF07064"/>
    </source>
</evidence>
<evidence type="ECO:0000256" key="1">
    <source>
        <dbReference type="ARBA" id="ARBA00004370"/>
    </source>
</evidence>
<dbReference type="GO" id="GO:0042147">
    <property type="term" value="P:retrograde transport, endosome to Golgi"/>
    <property type="evidence" value="ECO:0007669"/>
    <property type="project" value="TreeGrafter"/>
</dbReference>
<dbReference type="SUPFAM" id="SSF101898">
    <property type="entry name" value="NHL repeat"/>
    <property type="match status" value="1"/>
</dbReference>
<name>A0A131YK77_RHIAP</name>
<dbReference type="Pfam" id="PF25440">
    <property type="entry name" value="Beta-prop_RIC1_2nd"/>
    <property type="match status" value="1"/>
</dbReference>
<dbReference type="GO" id="GO:0000139">
    <property type="term" value="C:Golgi membrane"/>
    <property type="evidence" value="ECO:0007669"/>
    <property type="project" value="TreeGrafter"/>
</dbReference>
<dbReference type="GO" id="GO:0034066">
    <property type="term" value="C:Ric1-Rgp1 guanyl-nucleotide exchange factor complex"/>
    <property type="evidence" value="ECO:0007669"/>
    <property type="project" value="InterPro"/>
</dbReference>
<reference evidence="6" key="1">
    <citation type="journal article" date="2016" name="Ticks Tick Borne Dis.">
        <title>De novo assembly and annotation of the salivary gland transcriptome of Rhipicephalus appendiculatus male and female ticks during blood feeding.</title>
        <authorList>
            <person name="de Castro M.H."/>
            <person name="de Klerk D."/>
            <person name="Pienaar R."/>
            <person name="Latif A.A."/>
            <person name="Rees D.J."/>
            <person name="Mans B.J."/>
        </authorList>
    </citation>
    <scope>NUCLEOTIDE SEQUENCE</scope>
    <source>
        <tissue evidence="6">Salivary glands</tissue>
    </source>
</reference>
<dbReference type="InterPro" id="IPR040096">
    <property type="entry name" value="Ric1"/>
</dbReference>
<comment type="subcellular location">
    <subcellularLocation>
        <location evidence="1">Membrane</location>
    </subcellularLocation>
</comment>
<dbReference type="GO" id="GO:0005829">
    <property type="term" value="C:cytosol"/>
    <property type="evidence" value="ECO:0007669"/>
    <property type="project" value="TreeGrafter"/>
</dbReference>
<dbReference type="InterPro" id="IPR036322">
    <property type="entry name" value="WD40_repeat_dom_sf"/>
</dbReference>
<dbReference type="PANTHER" id="PTHR22746:SF10">
    <property type="entry name" value="GUANINE NUCLEOTIDE EXCHANGE FACTOR SUBUNIT RIC1"/>
    <property type="match status" value="1"/>
</dbReference>
<accession>A0A131YK77</accession>
<proteinExistence type="predicted"/>
<dbReference type="AlphaFoldDB" id="A0A131YK77"/>
<dbReference type="Pfam" id="PF07064">
    <property type="entry name" value="RIC1"/>
    <property type="match status" value="1"/>
</dbReference>
<dbReference type="InterPro" id="IPR009771">
    <property type="entry name" value="RIC1_C"/>
</dbReference>
<feature type="region of interest" description="Disordered" evidence="4">
    <location>
        <begin position="1006"/>
        <end position="1063"/>
    </location>
</feature>
<dbReference type="PANTHER" id="PTHR22746">
    <property type="entry name" value="RAB6A-GEF COMPLEX PARTNER PROTEIN 1"/>
    <property type="match status" value="1"/>
</dbReference>
<dbReference type="GO" id="GO:0006886">
    <property type="term" value="P:intracellular protein transport"/>
    <property type="evidence" value="ECO:0007669"/>
    <property type="project" value="InterPro"/>
</dbReference>
<evidence type="ECO:0000256" key="4">
    <source>
        <dbReference type="SAM" id="MobiDB-lite"/>
    </source>
</evidence>
<dbReference type="EMBL" id="GEDV01009645">
    <property type="protein sequence ID" value="JAP78912.1"/>
    <property type="molecule type" value="Transcribed_RNA"/>
</dbReference>
<organism evidence="6">
    <name type="scientific">Rhipicephalus appendiculatus</name>
    <name type="common">Brown ear tick</name>
    <dbReference type="NCBI Taxonomy" id="34631"/>
    <lineage>
        <taxon>Eukaryota</taxon>
        <taxon>Metazoa</taxon>
        <taxon>Ecdysozoa</taxon>
        <taxon>Arthropoda</taxon>
        <taxon>Chelicerata</taxon>
        <taxon>Arachnida</taxon>
        <taxon>Acari</taxon>
        <taxon>Parasitiformes</taxon>
        <taxon>Ixodida</taxon>
        <taxon>Ixodoidea</taxon>
        <taxon>Ixodidae</taxon>
        <taxon>Rhipicephalinae</taxon>
        <taxon>Rhipicephalus</taxon>
        <taxon>Rhipicephalus</taxon>
    </lineage>
</organism>
<evidence type="ECO:0000256" key="3">
    <source>
        <dbReference type="ARBA" id="ARBA00029879"/>
    </source>
</evidence>
<feature type="compositionally biased region" description="Polar residues" evidence="4">
    <location>
        <begin position="1151"/>
        <end position="1167"/>
    </location>
</feature>
<evidence type="ECO:0000256" key="2">
    <source>
        <dbReference type="ARBA" id="ARBA00023136"/>
    </source>
</evidence>
<dbReference type="SUPFAM" id="SSF50978">
    <property type="entry name" value="WD40 repeat-like"/>
    <property type="match status" value="1"/>
</dbReference>
<evidence type="ECO:0000313" key="6">
    <source>
        <dbReference type="EMBL" id="JAP78912.1"/>
    </source>
</evidence>
<protein>
    <recommendedName>
        <fullName evidence="3">Protein RIC1 homolog</fullName>
    </recommendedName>
</protein>
<keyword evidence="2" id="KW-0472">Membrane</keyword>
<sequence length="1192" mass="129987">MYFPIRWPQVLNIDREASSTLTWIASDYNRTLFAVLTENSIGIWLEKLCVQIASHVRTSESLSKHGSNSRLVWKRDSSMLAVLTFKGHLLMYKVVTEESQPPLFEQIDSNQANLKRESAELFVKDRVLPIKLIPTSHLSTSADVAGVLNFGAEELLLCCGSGLMLRVGWDAALHQELTLDLRDVPFHSGAPSAPRPSPHRGSLEVRDVQYLPLLGGLAIVFRNGRAAVVLSSSPEFESKDAHAVWIPDVTEATVTAVNHRYRLVAIGLANGQGAVFYLDEASGQFVASHKLCLSPKDFPESGAGAVSQLQWTPDGCALVLAWARGGFSLWSVFGSLLACSLNWDGGPPACIHALEWGVEGYQLWMVASPSDHPEQRDVMLMNFVKSASTVNPGTCGGARQVLLQGADRVLVSSESDLADRDTPWPQDGCRGNKHWTVELVPHTYLAANWPIRYSAIDAGCHHVAVAGRGGFAHCSLAHNKWKFFGNETQEQDFVVTGGILWWESLVVLGCINLRDGSDEVRLYPRSSKLDDIFVRVLRVEAQVLQLALSEDRLLVFASNSRLALHRISHSGLERLQELDLSALVPHPLCVVSATLVQLGGARGGPSSKLAVLLNVAGRLVLLQQDPASAPPPLAPPRGAPPPLLRQWSAPTVLAFCVERVWVAESCPESRMPHLTQALWIACGVHGMQVWLPLFLPGDTAGAKHAFMAKRIMLPIAVHIYPLAVLFEEAVVLGAESDTALCGSDPFPLCVVSKSSQVYLHLILRQLLCRNLGYHAWEIARSCAELPYFHHSLELLLHEVLEEEAMSSEPIPDALLPRVIDFIREFPVFLQTVVQCARKTELALWPHLFASVGNPKDLFQECLLQGQLDTAASYLLVLQNLEVPLVSRQHATLLLGAALDGAHWVLARDLVRFLRAINPEADCSPPRPSTGPSTDEDTVNQVFMEVILTRHARKLLGAGQLRKLGSFAAHLDFPLQNFLEKERLRAAKVEDFVSALKAVHTDFEWPMPASPVTPGTSQVGGAGDEEATHPASMGGQPLRNGGMEGAVVTRGSPADSESTSEESWWLEEDEAGLHAASVAEPRGSPQVEAQARYLLHILGQARCCDWALPLALMLGDTLVAPLVATPEALDKLMQWALAECPGYVGLLRQVQGRGSDTPSSNGAVQRSSPMEARRMTAATTVVTEGPEEGCRVS</sequence>